<reference evidence="1 2" key="1">
    <citation type="submission" date="2015-03" db="EMBL/GenBank/DDBJ databases">
        <authorList>
            <person name="Lepp D."/>
            <person name="Hassan Y.I."/>
            <person name="Li X.-Z."/>
            <person name="Zhou T."/>
        </authorList>
    </citation>
    <scope>NUCLEOTIDE SEQUENCE [LARGE SCALE GENOMIC DNA]</scope>
    <source>
        <strain evidence="1 2">Cr7-05</strain>
    </source>
</reference>
<keyword evidence="2" id="KW-1185">Reference proteome</keyword>
<accession>A0ABR5DXL0</accession>
<protein>
    <submittedName>
        <fullName evidence="1">Uncharacterized protein</fullName>
    </submittedName>
</protein>
<comment type="caution">
    <text evidence="1">The sequence shown here is derived from an EMBL/GenBank/DDBJ whole genome shotgun (WGS) entry which is preliminary data.</text>
</comment>
<evidence type="ECO:0000313" key="2">
    <source>
        <dbReference type="Proteomes" id="UP000033519"/>
    </source>
</evidence>
<organism evidence="1 2">
    <name type="scientific">Devosia psychrophila</name>
    <dbReference type="NCBI Taxonomy" id="728005"/>
    <lineage>
        <taxon>Bacteria</taxon>
        <taxon>Pseudomonadati</taxon>
        <taxon>Pseudomonadota</taxon>
        <taxon>Alphaproteobacteria</taxon>
        <taxon>Hyphomicrobiales</taxon>
        <taxon>Devosiaceae</taxon>
        <taxon>Devosia</taxon>
    </lineage>
</organism>
<sequence length="62" mass="7112">MDAGEAEFGQIQFIGKGIDDANWVIRFHIVFETRRQKARLLSVSNFNETSHLARPKQCHIIA</sequence>
<dbReference type="EMBL" id="LAPV01000129">
    <property type="protein sequence ID" value="KKC32759.1"/>
    <property type="molecule type" value="Genomic_DNA"/>
</dbReference>
<proteinExistence type="predicted"/>
<name>A0ABR5DXL0_9HYPH</name>
<dbReference type="Proteomes" id="UP000033519">
    <property type="component" value="Unassembled WGS sequence"/>
</dbReference>
<evidence type="ECO:0000313" key="1">
    <source>
        <dbReference type="EMBL" id="KKC32759.1"/>
    </source>
</evidence>
<gene>
    <name evidence="1" type="ORF">WH91_12970</name>
</gene>